<keyword evidence="1" id="KW-0472">Membrane</keyword>
<proteinExistence type="predicted"/>
<accession>A0AAD4M2Z2</accession>
<evidence type="ECO:0000313" key="3">
    <source>
        <dbReference type="Proteomes" id="UP001203297"/>
    </source>
</evidence>
<dbReference type="EMBL" id="WTXG01000034">
    <property type="protein sequence ID" value="KAI0297793.1"/>
    <property type="molecule type" value="Genomic_DNA"/>
</dbReference>
<keyword evidence="1" id="KW-1133">Transmembrane helix</keyword>
<dbReference type="AlphaFoldDB" id="A0AAD4M2Z2"/>
<dbReference type="Proteomes" id="UP001203297">
    <property type="component" value="Unassembled WGS sequence"/>
</dbReference>
<feature type="transmembrane region" description="Helical" evidence="1">
    <location>
        <begin position="147"/>
        <end position="165"/>
    </location>
</feature>
<feature type="transmembrane region" description="Helical" evidence="1">
    <location>
        <begin position="24"/>
        <end position="43"/>
    </location>
</feature>
<keyword evidence="3" id="KW-1185">Reference proteome</keyword>
<name>A0AAD4M2Z2_9AGAM</name>
<evidence type="ECO:0008006" key="4">
    <source>
        <dbReference type="Google" id="ProtNLM"/>
    </source>
</evidence>
<sequence>MAQMAGHHQICGAGFGAKSITRRFAFAFFLSFSFWLVCFPIFCRNPCVASVWVTLSSSSPSSSCFGGGCVHELLKLLPQLFISVSLTARPPITVHPSLPLFRPSTFTPYERYHVFHFSLNSRNRHPSPALFVLLTHAYRHYSVFRSVSLYSVLCLFCLMLLSFNVSPSQLGNNLSLSLSV</sequence>
<evidence type="ECO:0000256" key="1">
    <source>
        <dbReference type="SAM" id="Phobius"/>
    </source>
</evidence>
<comment type="caution">
    <text evidence="2">The sequence shown here is derived from an EMBL/GenBank/DDBJ whole genome shotgun (WGS) entry which is preliminary data.</text>
</comment>
<gene>
    <name evidence="2" type="ORF">B0F90DRAFT_869598</name>
</gene>
<protein>
    <recommendedName>
        <fullName evidence="4">Transmembrane protein</fullName>
    </recommendedName>
</protein>
<organism evidence="2 3">
    <name type="scientific">Multifurca ochricompacta</name>
    <dbReference type="NCBI Taxonomy" id="376703"/>
    <lineage>
        <taxon>Eukaryota</taxon>
        <taxon>Fungi</taxon>
        <taxon>Dikarya</taxon>
        <taxon>Basidiomycota</taxon>
        <taxon>Agaricomycotina</taxon>
        <taxon>Agaricomycetes</taxon>
        <taxon>Russulales</taxon>
        <taxon>Russulaceae</taxon>
        <taxon>Multifurca</taxon>
    </lineage>
</organism>
<evidence type="ECO:0000313" key="2">
    <source>
        <dbReference type="EMBL" id="KAI0297793.1"/>
    </source>
</evidence>
<keyword evidence="1" id="KW-0812">Transmembrane</keyword>
<reference evidence="2" key="1">
    <citation type="journal article" date="2022" name="New Phytol.">
        <title>Evolutionary transition to the ectomycorrhizal habit in the genomes of a hyperdiverse lineage of mushroom-forming fungi.</title>
        <authorList>
            <person name="Looney B."/>
            <person name="Miyauchi S."/>
            <person name="Morin E."/>
            <person name="Drula E."/>
            <person name="Courty P.E."/>
            <person name="Kohler A."/>
            <person name="Kuo A."/>
            <person name="LaButti K."/>
            <person name="Pangilinan J."/>
            <person name="Lipzen A."/>
            <person name="Riley R."/>
            <person name="Andreopoulos W."/>
            <person name="He G."/>
            <person name="Johnson J."/>
            <person name="Nolan M."/>
            <person name="Tritt A."/>
            <person name="Barry K.W."/>
            <person name="Grigoriev I.V."/>
            <person name="Nagy L.G."/>
            <person name="Hibbett D."/>
            <person name="Henrissat B."/>
            <person name="Matheny P.B."/>
            <person name="Labbe J."/>
            <person name="Martin F.M."/>
        </authorList>
    </citation>
    <scope>NUCLEOTIDE SEQUENCE</scope>
    <source>
        <strain evidence="2">BPL690</strain>
    </source>
</reference>